<feature type="transmembrane region" description="Helical" evidence="6">
    <location>
        <begin position="136"/>
        <end position="158"/>
    </location>
</feature>
<evidence type="ECO:0000256" key="6">
    <source>
        <dbReference type="SAM" id="Phobius"/>
    </source>
</evidence>
<feature type="transmembrane region" description="Helical" evidence="6">
    <location>
        <begin position="92"/>
        <end position="115"/>
    </location>
</feature>
<dbReference type="EMBL" id="CP007139">
    <property type="protein sequence ID" value="AIE87098.1"/>
    <property type="molecule type" value="Genomic_DNA"/>
</dbReference>
<keyword evidence="2" id="KW-1003">Cell membrane</keyword>
<dbReference type="OrthoDB" id="9797028at2"/>
<dbReference type="STRING" id="661478.OP10G_3730"/>
<evidence type="ECO:0000256" key="4">
    <source>
        <dbReference type="ARBA" id="ARBA00022989"/>
    </source>
</evidence>
<dbReference type="eggNOG" id="COG1295">
    <property type="taxonomic scope" value="Bacteria"/>
</dbReference>
<dbReference type="RefSeq" id="WP_025228980.1">
    <property type="nucleotide sequence ID" value="NZ_CP007139.1"/>
</dbReference>
<dbReference type="AlphaFoldDB" id="A0A068NUB5"/>
<evidence type="ECO:0000256" key="3">
    <source>
        <dbReference type="ARBA" id="ARBA00022692"/>
    </source>
</evidence>
<keyword evidence="4 6" id="KW-1133">Transmembrane helix</keyword>
<organism evidence="7 8">
    <name type="scientific">Fimbriimonas ginsengisoli Gsoil 348</name>
    <dbReference type="NCBI Taxonomy" id="661478"/>
    <lineage>
        <taxon>Bacteria</taxon>
        <taxon>Bacillati</taxon>
        <taxon>Armatimonadota</taxon>
        <taxon>Fimbriimonadia</taxon>
        <taxon>Fimbriimonadales</taxon>
        <taxon>Fimbriimonadaceae</taxon>
        <taxon>Fimbriimonas</taxon>
    </lineage>
</organism>
<dbReference type="PANTHER" id="PTHR30213:SF1">
    <property type="entry name" value="INNER MEMBRANE PROTEIN YHJD"/>
    <property type="match status" value="1"/>
</dbReference>
<dbReference type="InterPro" id="IPR017039">
    <property type="entry name" value="Virul_fac_BrkB"/>
</dbReference>
<dbReference type="PANTHER" id="PTHR30213">
    <property type="entry name" value="INNER MEMBRANE PROTEIN YHJD"/>
    <property type="match status" value="1"/>
</dbReference>
<feature type="transmembrane region" description="Helical" evidence="6">
    <location>
        <begin position="209"/>
        <end position="231"/>
    </location>
</feature>
<evidence type="ECO:0000313" key="7">
    <source>
        <dbReference type="EMBL" id="AIE87098.1"/>
    </source>
</evidence>
<keyword evidence="3 6" id="KW-0812">Transmembrane</keyword>
<gene>
    <name evidence="7" type="ORF">OP10G_3730</name>
</gene>
<keyword evidence="5 6" id="KW-0472">Membrane</keyword>
<evidence type="ECO:0000256" key="1">
    <source>
        <dbReference type="ARBA" id="ARBA00004651"/>
    </source>
</evidence>
<evidence type="ECO:0000313" key="8">
    <source>
        <dbReference type="Proteomes" id="UP000027982"/>
    </source>
</evidence>
<evidence type="ECO:0000256" key="5">
    <source>
        <dbReference type="ARBA" id="ARBA00023136"/>
    </source>
</evidence>
<name>A0A068NUB5_FIMGI</name>
<proteinExistence type="predicted"/>
<feature type="transmembrane region" description="Helical" evidence="6">
    <location>
        <begin position="31"/>
        <end position="54"/>
    </location>
</feature>
<dbReference type="GO" id="GO:0005886">
    <property type="term" value="C:plasma membrane"/>
    <property type="evidence" value="ECO:0007669"/>
    <property type="project" value="UniProtKB-SubCell"/>
</dbReference>
<protein>
    <submittedName>
        <fullName evidence="7">Ribonuclease BN</fullName>
    </submittedName>
</protein>
<dbReference type="PIRSF" id="PIRSF035875">
    <property type="entry name" value="RNase_BN"/>
    <property type="match status" value="1"/>
</dbReference>
<dbReference type="KEGG" id="fgi:OP10G_3730"/>
<evidence type="ECO:0000256" key="2">
    <source>
        <dbReference type="ARBA" id="ARBA00022475"/>
    </source>
</evidence>
<reference evidence="7 8" key="1">
    <citation type="journal article" date="2014" name="PLoS ONE">
        <title>The first complete genome sequence of the class fimbriimonadia in the phylum armatimonadetes.</title>
        <authorList>
            <person name="Hu Z.Y."/>
            <person name="Wang Y.Z."/>
            <person name="Im W.T."/>
            <person name="Wang S.Y."/>
            <person name="Zhao G.P."/>
            <person name="Zheng H.J."/>
            <person name="Quan Z.X."/>
        </authorList>
    </citation>
    <scope>NUCLEOTIDE SEQUENCE [LARGE SCALE GENOMIC DNA]</scope>
    <source>
        <strain evidence="7">Gsoil 348</strain>
    </source>
</reference>
<feature type="transmembrane region" description="Helical" evidence="6">
    <location>
        <begin position="178"/>
        <end position="197"/>
    </location>
</feature>
<comment type="subcellular location">
    <subcellularLocation>
        <location evidence="1">Cell membrane</location>
        <topology evidence="1">Multi-pass membrane protein</topology>
    </subcellularLocation>
</comment>
<dbReference type="HOGENOM" id="CLU_045539_5_1_0"/>
<sequence>MTVNFPKIKEMVLKAGANFGSDNVPRLAAAFSFYAILSLAPLLVLAVVAAGYFYGHRVDAQRTLLEHASSAVGRQGAELLRQMIQGANKPGVGAIATIVSLIVTFFSASNLFIQLSDSVNTIWKVAVTGSMVRNLIASRVIAFLSVLVFGAVVLLWLGVDSWLGWLEKHTSGFQGWQVVSLGMTVIILSGLFAVSLKSLPRGRLQWRDVWPGAVITAVGLGISKLLLSLYFSTFNVSAAYGSAGALVVILLWIYYTSQIYFFGVELTCVYAHEYGSLRGIDESPLERS</sequence>
<dbReference type="Pfam" id="PF03631">
    <property type="entry name" value="Virul_fac_BrkB"/>
    <property type="match status" value="1"/>
</dbReference>
<accession>A0A068NUB5</accession>
<dbReference type="Proteomes" id="UP000027982">
    <property type="component" value="Chromosome"/>
</dbReference>
<feature type="transmembrane region" description="Helical" evidence="6">
    <location>
        <begin position="237"/>
        <end position="255"/>
    </location>
</feature>
<keyword evidence="8" id="KW-1185">Reference proteome</keyword>